<evidence type="ECO:0000256" key="3">
    <source>
        <dbReference type="ARBA" id="ARBA00022729"/>
    </source>
</evidence>
<dbReference type="KEGG" id="dpx:DAPPUDRAFT_229321"/>
<dbReference type="InterPro" id="IPR050822">
    <property type="entry name" value="Cerebellin_Synaptic_Org"/>
</dbReference>
<evidence type="ECO:0000313" key="7">
    <source>
        <dbReference type="Proteomes" id="UP000000305"/>
    </source>
</evidence>
<evidence type="ECO:0000256" key="4">
    <source>
        <dbReference type="SAM" id="Coils"/>
    </source>
</evidence>
<dbReference type="AlphaFoldDB" id="E9HNA0"/>
<dbReference type="GO" id="GO:0005615">
    <property type="term" value="C:extracellular space"/>
    <property type="evidence" value="ECO:0000318"/>
    <property type="project" value="GO_Central"/>
</dbReference>
<evidence type="ECO:0000256" key="1">
    <source>
        <dbReference type="ARBA" id="ARBA00004613"/>
    </source>
</evidence>
<keyword evidence="4" id="KW-0175">Coiled coil</keyword>
<dbReference type="SUPFAM" id="SSF49842">
    <property type="entry name" value="TNF-like"/>
    <property type="match status" value="1"/>
</dbReference>
<feature type="coiled-coil region" evidence="4">
    <location>
        <begin position="197"/>
        <end position="245"/>
    </location>
</feature>
<dbReference type="HOGENOM" id="CLU_020234_1_0_1"/>
<sequence>MDGIVSFPQALASGRDYDLSTMLQQENLFLLADRSAKSPECRFYSRSNGHSGNSQHKFFNLESRRQKKVAENLKQLLSQEIELSQVQVLPFNRARLTSKVQSADFSLNNEWVLNDNKPSLRFTLICPTREHCERVKTEMRLNPKQFEHLQLDFKPQLNDDNCLNDGIGTSQEDLPLQVKALLANIETNFANKLNAIREETKKDSQVLADQIKVAEENLADTQRQLNEALAGIETLKNDLNVVKQDAQSSKFKIEELTMSTAASSIGRMPGSCGDLQQIGHKKSGLFSIMESNKIVNVYCDFTKPSNDPALQKWIGYTDVKSLLTYFYVQKRSDFSTFGVEIPFELERLNIGGAMNITTGKFTAPRKGVYFFAFSGVGVLPAGHGWLDVGLMVNGVHFGRANCNSHPGNEWETLSFQSTIELKMGDIVWLQIVGQQSSYLTDRGTDGQFTHFSGWLLQEELSL</sequence>
<keyword evidence="3" id="KW-0732">Signal</keyword>
<proteinExistence type="predicted"/>
<dbReference type="SMART" id="SM00110">
    <property type="entry name" value="C1Q"/>
    <property type="match status" value="1"/>
</dbReference>
<dbReference type="PANTHER" id="PTHR22923">
    <property type="entry name" value="CEREBELLIN-RELATED"/>
    <property type="match status" value="1"/>
</dbReference>
<dbReference type="OrthoDB" id="6154955at2759"/>
<keyword evidence="7" id="KW-1185">Reference proteome</keyword>
<comment type="subcellular location">
    <subcellularLocation>
        <location evidence="1">Secreted</location>
    </subcellularLocation>
</comment>
<dbReference type="PANTHER" id="PTHR22923:SF62">
    <property type="entry name" value="CVP18"/>
    <property type="match status" value="1"/>
</dbReference>
<keyword evidence="2" id="KW-0964">Secreted</keyword>
<dbReference type="InParanoid" id="E9HNA0"/>
<feature type="domain" description="C1q" evidence="5">
    <location>
        <begin position="319"/>
        <end position="462"/>
    </location>
</feature>
<name>E9HNA0_DAPPU</name>
<dbReference type="Pfam" id="PF00386">
    <property type="entry name" value="C1q"/>
    <property type="match status" value="1"/>
</dbReference>
<organism evidence="6 7">
    <name type="scientific">Daphnia pulex</name>
    <name type="common">Water flea</name>
    <dbReference type="NCBI Taxonomy" id="6669"/>
    <lineage>
        <taxon>Eukaryota</taxon>
        <taxon>Metazoa</taxon>
        <taxon>Ecdysozoa</taxon>
        <taxon>Arthropoda</taxon>
        <taxon>Crustacea</taxon>
        <taxon>Branchiopoda</taxon>
        <taxon>Diplostraca</taxon>
        <taxon>Cladocera</taxon>
        <taxon>Anomopoda</taxon>
        <taxon>Daphniidae</taxon>
        <taxon>Daphnia</taxon>
    </lineage>
</organism>
<accession>E9HNA0</accession>
<protein>
    <submittedName>
        <fullName evidence="6">C1q and tumor necrosis factor-related protein-like protein 3 isoform b</fullName>
    </submittedName>
</protein>
<dbReference type="InterPro" id="IPR008983">
    <property type="entry name" value="Tumour_necrosis_fac-like_dom"/>
</dbReference>
<gene>
    <name evidence="6" type="ORF">DAPPUDRAFT_229321</name>
</gene>
<dbReference type="InterPro" id="IPR001073">
    <property type="entry name" value="C1q_dom"/>
</dbReference>
<evidence type="ECO:0000256" key="2">
    <source>
        <dbReference type="ARBA" id="ARBA00022525"/>
    </source>
</evidence>
<dbReference type="Proteomes" id="UP000000305">
    <property type="component" value="Unassembled WGS sequence"/>
</dbReference>
<reference evidence="6 7" key="1">
    <citation type="journal article" date="2011" name="Science">
        <title>The ecoresponsive genome of Daphnia pulex.</title>
        <authorList>
            <person name="Colbourne J.K."/>
            <person name="Pfrender M.E."/>
            <person name="Gilbert D."/>
            <person name="Thomas W.K."/>
            <person name="Tucker A."/>
            <person name="Oakley T.H."/>
            <person name="Tokishita S."/>
            <person name="Aerts A."/>
            <person name="Arnold G.J."/>
            <person name="Basu M.K."/>
            <person name="Bauer D.J."/>
            <person name="Caceres C.E."/>
            <person name="Carmel L."/>
            <person name="Casola C."/>
            <person name="Choi J.H."/>
            <person name="Detter J.C."/>
            <person name="Dong Q."/>
            <person name="Dusheyko S."/>
            <person name="Eads B.D."/>
            <person name="Frohlich T."/>
            <person name="Geiler-Samerotte K.A."/>
            <person name="Gerlach D."/>
            <person name="Hatcher P."/>
            <person name="Jogdeo S."/>
            <person name="Krijgsveld J."/>
            <person name="Kriventseva E.V."/>
            <person name="Kultz D."/>
            <person name="Laforsch C."/>
            <person name="Lindquist E."/>
            <person name="Lopez J."/>
            <person name="Manak J.R."/>
            <person name="Muller J."/>
            <person name="Pangilinan J."/>
            <person name="Patwardhan R.P."/>
            <person name="Pitluck S."/>
            <person name="Pritham E.J."/>
            <person name="Rechtsteiner A."/>
            <person name="Rho M."/>
            <person name="Rogozin I.B."/>
            <person name="Sakarya O."/>
            <person name="Salamov A."/>
            <person name="Schaack S."/>
            <person name="Shapiro H."/>
            <person name="Shiga Y."/>
            <person name="Skalitzky C."/>
            <person name="Smith Z."/>
            <person name="Souvorov A."/>
            <person name="Sung W."/>
            <person name="Tang Z."/>
            <person name="Tsuchiya D."/>
            <person name="Tu H."/>
            <person name="Vos H."/>
            <person name="Wang M."/>
            <person name="Wolf Y.I."/>
            <person name="Yamagata H."/>
            <person name="Yamada T."/>
            <person name="Ye Y."/>
            <person name="Shaw J.R."/>
            <person name="Andrews J."/>
            <person name="Crease T.J."/>
            <person name="Tang H."/>
            <person name="Lucas S.M."/>
            <person name="Robertson H.M."/>
            <person name="Bork P."/>
            <person name="Koonin E.V."/>
            <person name="Zdobnov E.M."/>
            <person name="Grigoriev I.V."/>
            <person name="Lynch M."/>
            <person name="Boore J.L."/>
        </authorList>
    </citation>
    <scope>NUCLEOTIDE SEQUENCE [LARGE SCALE GENOMIC DNA]</scope>
</reference>
<dbReference type="PROSITE" id="PS50871">
    <property type="entry name" value="C1Q"/>
    <property type="match status" value="1"/>
</dbReference>
<evidence type="ECO:0000313" key="6">
    <source>
        <dbReference type="EMBL" id="EFX66721.1"/>
    </source>
</evidence>
<dbReference type="Gene3D" id="2.60.120.40">
    <property type="match status" value="1"/>
</dbReference>
<evidence type="ECO:0000259" key="5">
    <source>
        <dbReference type="PROSITE" id="PS50871"/>
    </source>
</evidence>
<dbReference type="EMBL" id="GL732695">
    <property type="protein sequence ID" value="EFX66721.1"/>
    <property type="molecule type" value="Genomic_DNA"/>
</dbReference>